<gene>
    <name evidence="3" type="primary">cpcS</name>
    <name evidence="4" type="ORF">NIES23_44120</name>
</gene>
<dbReference type="SMR" id="A0A1Z4KRN2"/>
<dbReference type="Pfam" id="PF09367">
    <property type="entry name" value="CpeS"/>
    <property type="match status" value="1"/>
</dbReference>
<dbReference type="Gene3D" id="2.40.128.20">
    <property type="match status" value="1"/>
</dbReference>
<evidence type="ECO:0000256" key="3">
    <source>
        <dbReference type="HAMAP-Rule" id="MF_01459"/>
    </source>
</evidence>
<proteinExistence type="inferred from homology"/>
<dbReference type="InterPro" id="IPR012674">
    <property type="entry name" value="Calycin"/>
</dbReference>
<dbReference type="GO" id="GO:0016829">
    <property type="term" value="F:lyase activity"/>
    <property type="evidence" value="ECO:0007669"/>
    <property type="project" value="UniProtKB-KW"/>
</dbReference>
<dbReference type="EC" id="4.-.-.-" evidence="3"/>
<sequence>MNIEEFFELSAGKWFSHRTSHHLAFKQSEDGKSDLVIESLAADHPEVIKLCELYEVPASAASCGARVSWNGTMEWDEEKHTGSTVLATVPDVDNPNEGRLLREMGYAEKAPVAGRYKMGDDGALTLTTEYETMWSEERLWFASPNLRMRVSVLKRFGGFSMASFTSEIRMGGSPAAAKAEEAANSASS</sequence>
<dbReference type="CDD" id="cd16339">
    <property type="entry name" value="CpcS"/>
    <property type="match status" value="1"/>
</dbReference>
<dbReference type="InterPro" id="IPR018536">
    <property type="entry name" value="CpcS/CpeS"/>
</dbReference>
<dbReference type="FunFam" id="2.40.128.20:FF:000037">
    <property type="entry name" value="Chromophore lyase CpcS/CpeS"/>
    <property type="match status" value="1"/>
</dbReference>
<accession>A0A1Z4KRN2</accession>
<name>A0A1Z4KRN2_ANAVA</name>
<keyword evidence="2 3" id="KW-0456">Lyase</keyword>
<organism evidence="4 5">
    <name type="scientific">Trichormus variabilis NIES-23</name>
    <dbReference type="NCBI Taxonomy" id="1973479"/>
    <lineage>
        <taxon>Bacteria</taxon>
        <taxon>Bacillati</taxon>
        <taxon>Cyanobacteriota</taxon>
        <taxon>Cyanophyceae</taxon>
        <taxon>Nostocales</taxon>
        <taxon>Nostocaceae</taxon>
        <taxon>Trichormus</taxon>
    </lineage>
</organism>
<comment type="similarity">
    <text evidence="1 3">Belongs to the CpcS/CpeS biliprotein lyase family.</text>
</comment>
<comment type="function">
    <text evidence="3">Covalently attaches a chromophore to Cys residue(s) of phycobiliproteins.</text>
</comment>
<dbReference type="AlphaFoldDB" id="A0A1Z4KRN2"/>
<reference evidence="4 5" key="1">
    <citation type="submission" date="2017-06" db="EMBL/GenBank/DDBJ databases">
        <title>Genome sequencing of cyanobaciteial culture collection at National Institute for Environmental Studies (NIES).</title>
        <authorList>
            <person name="Hirose Y."/>
            <person name="Shimura Y."/>
            <person name="Fujisawa T."/>
            <person name="Nakamura Y."/>
            <person name="Kawachi M."/>
        </authorList>
    </citation>
    <scope>NUCLEOTIDE SEQUENCE [LARGE SCALE GENOMIC DNA]</scope>
    <source>
        <strain evidence="4 5">NIES-23</strain>
    </source>
</reference>
<evidence type="ECO:0000256" key="1">
    <source>
        <dbReference type="ARBA" id="ARBA00010681"/>
    </source>
</evidence>
<dbReference type="GO" id="GO:0017006">
    <property type="term" value="P:protein-tetrapyrrole linkage"/>
    <property type="evidence" value="ECO:0007669"/>
    <property type="project" value="UniProtKB-UniRule"/>
</dbReference>
<evidence type="ECO:0000256" key="2">
    <source>
        <dbReference type="ARBA" id="ARBA00023239"/>
    </source>
</evidence>
<evidence type="ECO:0000313" key="5">
    <source>
        <dbReference type="Proteomes" id="UP000217507"/>
    </source>
</evidence>
<dbReference type="Proteomes" id="UP000217507">
    <property type="component" value="Chromosome"/>
</dbReference>
<evidence type="ECO:0000313" key="4">
    <source>
        <dbReference type="EMBL" id="BAY71592.1"/>
    </source>
</evidence>
<protein>
    <recommendedName>
        <fullName evidence="3">Chromophore lyase CpcS/CpeS</fullName>
        <ecNumber evidence="3">4.-.-.-</ecNumber>
    </recommendedName>
</protein>
<dbReference type="EMBL" id="AP018216">
    <property type="protein sequence ID" value="BAY71592.1"/>
    <property type="molecule type" value="Genomic_DNA"/>
</dbReference>
<dbReference type="HAMAP" id="MF_01459">
    <property type="entry name" value="Chrphore_lyase_CpxS"/>
    <property type="match status" value="1"/>
</dbReference>